<reference evidence="1 2" key="1">
    <citation type="submission" date="2017-11" db="EMBL/GenBank/DDBJ databases">
        <title>Bacterial isolate from king chilli rhizosphere.</title>
        <authorList>
            <person name="Takhelmayum P."/>
            <person name="Sarangthem I."/>
        </authorList>
    </citation>
    <scope>NUCLEOTIDE SEQUENCE [LARGE SCALE GENOMIC DNA]</scope>
    <source>
        <strain evidence="2">t26</strain>
    </source>
</reference>
<comment type="caution">
    <text evidence="1">The sequence shown here is derived from an EMBL/GenBank/DDBJ whole genome shotgun (WGS) entry which is preliminary data.</text>
</comment>
<proteinExistence type="predicted"/>
<evidence type="ECO:0000313" key="2">
    <source>
        <dbReference type="Proteomes" id="UP000232101"/>
    </source>
</evidence>
<accession>A0A2M9Q718</accession>
<protein>
    <submittedName>
        <fullName evidence="1">Uncharacterized protein</fullName>
    </submittedName>
</protein>
<organism evidence="1 2">
    <name type="scientific">Lysinibacillus xylanilyticus</name>
    <dbReference type="NCBI Taxonomy" id="582475"/>
    <lineage>
        <taxon>Bacteria</taxon>
        <taxon>Bacillati</taxon>
        <taxon>Bacillota</taxon>
        <taxon>Bacilli</taxon>
        <taxon>Bacillales</taxon>
        <taxon>Bacillaceae</taxon>
        <taxon>Lysinibacillus</taxon>
    </lineage>
</organism>
<evidence type="ECO:0000313" key="1">
    <source>
        <dbReference type="EMBL" id="PJO43867.1"/>
    </source>
</evidence>
<sequence length="67" mass="7505">MGGRGNSFSVDVQTPTEIEELSLRTRQYICAKAKRQQQGFNCAKAKRQQQKLSQGEIGFQKDTLSKG</sequence>
<name>A0A2M9Q718_9BACI</name>
<gene>
    <name evidence="1" type="ORF">CWD94_09745</name>
</gene>
<dbReference type="AlphaFoldDB" id="A0A2M9Q718"/>
<dbReference type="EMBL" id="PHQY01000586">
    <property type="protein sequence ID" value="PJO43867.1"/>
    <property type="molecule type" value="Genomic_DNA"/>
</dbReference>
<dbReference type="Proteomes" id="UP000232101">
    <property type="component" value="Unassembled WGS sequence"/>
</dbReference>